<reference evidence="1 2" key="1">
    <citation type="submission" date="2017-12" db="EMBL/GenBank/DDBJ databases">
        <title>Integrating genomic resources of turbot (Scophthalmus maximus) in depth evaluation of genetic and physical mapping variation across individuals.</title>
        <authorList>
            <person name="Martinez P."/>
        </authorList>
    </citation>
    <scope>NUCLEOTIDE SEQUENCE [LARGE SCALE GENOMIC DNA]</scope>
</reference>
<dbReference type="EMBL" id="CP026263">
    <property type="protein sequence ID" value="AWP21071.1"/>
    <property type="molecule type" value="Genomic_DNA"/>
</dbReference>
<evidence type="ECO:0000313" key="2">
    <source>
        <dbReference type="Proteomes" id="UP000246464"/>
    </source>
</evidence>
<proteinExistence type="predicted"/>
<protein>
    <submittedName>
        <fullName evidence="1">Uncharacterized protein</fullName>
    </submittedName>
</protein>
<name>A0A2U9CWT1_SCOMX</name>
<accession>A0A2U9CWT1</accession>
<evidence type="ECO:0000313" key="1">
    <source>
        <dbReference type="EMBL" id="AWP21071.1"/>
    </source>
</evidence>
<gene>
    <name evidence="1" type="ORF">SMAX5B_002096</name>
</gene>
<keyword evidence="2" id="KW-1185">Reference proteome</keyword>
<dbReference type="Proteomes" id="UP000246464">
    <property type="component" value="Chromosome 21"/>
</dbReference>
<dbReference type="AlphaFoldDB" id="A0A2U9CWT1"/>
<organism evidence="1 2">
    <name type="scientific">Scophthalmus maximus</name>
    <name type="common">Turbot</name>
    <name type="synonym">Psetta maxima</name>
    <dbReference type="NCBI Taxonomy" id="52904"/>
    <lineage>
        <taxon>Eukaryota</taxon>
        <taxon>Metazoa</taxon>
        <taxon>Chordata</taxon>
        <taxon>Craniata</taxon>
        <taxon>Vertebrata</taxon>
        <taxon>Euteleostomi</taxon>
        <taxon>Actinopterygii</taxon>
        <taxon>Neopterygii</taxon>
        <taxon>Teleostei</taxon>
        <taxon>Neoteleostei</taxon>
        <taxon>Acanthomorphata</taxon>
        <taxon>Carangaria</taxon>
        <taxon>Pleuronectiformes</taxon>
        <taxon>Pleuronectoidei</taxon>
        <taxon>Scophthalmidae</taxon>
        <taxon>Scophthalmus</taxon>
    </lineage>
</organism>
<sequence length="50" mass="5593">MSFFPQTPNDVDSRLDPCQDVPEYRRLVCSSGGCETSDLQEGDTEGSFYI</sequence>